<dbReference type="EMBL" id="LJZV01000016">
    <property type="protein sequence ID" value="KZD90341.1"/>
    <property type="molecule type" value="Genomic_DNA"/>
</dbReference>
<proteinExistence type="predicted"/>
<evidence type="ECO:0000313" key="2">
    <source>
        <dbReference type="Proteomes" id="UP000076442"/>
    </source>
</evidence>
<comment type="caution">
    <text evidence="1">The sequence shown here is derived from an EMBL/GenBank/DDBJ whole genome shotgun (WGS) entry which is preliminary data.</text>
</comment>
<sequence>MGAKLVVDQSTGEVLTDYTIRHRNQDEAYKKMQKRGKDTRHFSLTHMKHIREVTSELSNTYCGYVVMLQPYIEYETNVILDGKKEPAKRAALAKILKVSPRTVKAVVTELKDKEIIYEEDGRFTVNPRYHLRGKAGAETQNMIKTFFSTVKCLDVKAADLGFVYKLLPNVHLETNMICNDPFCASGEIRFLNEKQIGELVGMSEKKARETLARLRKAGVVGVWHRAKDSREKLTVLNPYIFYRKSGQPDGTLDALFTSKSYVG</sequence>
<gene>
    <name evidence="1" type="ORF">B4122_3262</name>
</gene>
<evidence type="ECO:0000313" key="1">
    <source>
        <dbReference type="EMBL" id="KZD90341.1"/>
    </source>
</evidence>
<name>A0AAP1E7V5_BACIU</name>
<dbReference type="Proteomes" id="UP000076442">
    <property type="component" value="Unassembled WGS sequence"/>
</dbReference>
<dbReference type="RefSeq" id="WP_042974612.1">
    <property type="nucleotide sequence ID" value="NZ_JXHR01000003.1"/>
</dbReference>
<dbReference type="AlphaFoldDB" id="A0AAP1E7V5"/>
<reference evidence="1 2" key="1">
    <citation type="submission" date="2015-09" db="EMBL/GenBank/DDBJ databases">
        <title>Spore heat resistance.</title>
        <authorList>
            <person name="Boekhorst J."/>
            <person name="Berendsen E.M."/>
            <person name="Wells-Bennik M.H."/>
            <person name="Kuipers O.P."/>
        </authorList>
    </citation>
    <scope>NUCLEOTIDE SEQUENCE [LARGE SCALE GENOMIC DNA]</scope>
    <source>
        <strain evidence="1 2">B4122</strain>
    </source>
</reference>
<protein>
    <submittedName>
        <fullName evidence="1">Uncharacterized protein</fullName>
    </submittedName>
</protein>
<accession>A0AAP1E7V5</accession>
<organism evidence="1 2">
    <name type="scientific">Bacillus subtilis</name>
    <dbReference type="NCBI Taxonomy" id="1423"/>
    <lineage>
        <taxon>Bacteria</taxon>
        <taxon>Bacillati</taxon>
        <taxon>Bacillota</taxon>
        <taxon>Bacilli</taxon>
        <taxon>Bacillales</taxon>
        <taxon>Bacillaceae</taxon>
        <taxon>Bacillus</taxon>
    </lineage>
</organism>